<feature type="transmembrane region" description="Helical" evidence="1">
    <location>
        <begin position="21"/>
        <end position="41"/>
    </location>
</feature>
<keyword evidence="1" id="KW-0812">Transmembrane</keyword>
<dbReference type="NCBIfam" id="NF047572">
    <property type="entry name" value="lant_immun_BsaG"/>
    <property type="match status" value="1"/>
</dbReference>
<dbReference type="EMBL" id="AP009351">
    <property type="protein sequence ID" value="BAF67981.1"/>
    <property type="molecule type" value="Genomic_DNA"/>
</dbReference>
<evidence type="ECO:0000313" key="3">
    <source>
        <dbReference type="Proteomes" id="UP000006386"/>
    </source>
</evidence>
<feature type="transmembrane region" description="Helical" evidence="1">
    <location>
        <begin position="156"/>
        <end position="174"/>
    </location>
</feature>
<dbReference type="AlphaFoldDB" id="A0A0H3K956"/>
<organism evidence="2 3">
    <name type="scientific">Staphylococcus aureus (strain Newman)</name>
    <dbReference type="NCBI Taxonomy" id="426430"/>
    <lineage>
        <taxon>Bacteria</taxon>
        <taxon>Bacillati</taxon>
        <taxon>Bacillota</taxon>
        <taxon>Bacilli</taxon>
        <taxon>Bacillales</taxon>
        <taxon>Staphylococcaceae</taxon>
        <taxon>Staphylococcus</taxon>
    </lineage>
</organism>
<feature type="transmembrane region" description="Helical" evidence="1">
    <location>
        <begin position="53"/>
        <end position="74"/>
    </location>
</feature>
<reference evidence="2 3" key="1">
    <citation type="journal article" date="2008" name="J. Bacteriol.">
        <title>Genome sequence of Staphylococcus aureus strain Newman and comparative analysis of staphylococcal genomes: polymorphism and evolution of two major pathogenicity islands.</title>
        <authorList>
            <person name="Baba T."/>
            <person name="Bae T."/>
            <person name="Schneewind O."/>
            <person name="Takeuchi F."/>
            <person name="Hiramatsu K."/>
        </authorList>
    </citation>
    <scope>NUCLEOTIDE SEQUENCE [LARGE SCALE GENOMIC DNA]</scope>
    <source>
        <strain evidence="2 3">Newman</strain>
    </source>
</reference>
<keyword evidence="1" id="KW-0472">Membrane</keyword>
<gene>
    <name evidence="2" type="primary">bsaG</name>
    <name evidence="2" type="ordered locus">NWMN_1709</name>
</gene>
<dbReference type="HOGENOM" id="CLU_1204197_0_0_9"/>
<dbReference type="Proteomes" id="UP000006386">
    <property type="component" value="Chromosome"/>
</dbReference>
<keyword evidence="1" id="KW-1133">Transmembrane helix</keyword>
<feature type="transmembrane region" description="Helical" evidence="1">
    <location>
        <begin position="95"/>
        <end position="121"/>
    </location>
</feature>
<accession>A0A0H3K956</accession>
<name>A0A0H3K956_STAAE</name>
<evidence type="ECO:0000256" key="1">
    <source>
        <dbReference type="SAM" id="Phobius"/>
    </source>
</evidence>
<feature type="transmembrane region" description="Helical" evidence="1">
    <location>
        <begin position="194"/>
        <end position="223"/>
    </location>
</feature>
<sequence>MAIKMIINELKSCKLKFSKQALTFVPIIVTILFILFINWYLNVNLWNGRQISLFTASFNAITSLLISINVYQVINFEENIGHFNHILGKANRLNWLNASMIFTYTITAICILLASINLLWHSHDMKITLMFIGVSLFFNVIILLLLFIFSIFIKDVMAIVVGVLMFIFNVYFGLEVLGDHSWFYLPITYATRYVYMFIEGSIPVTLTLAIYIIITLLLAVLLFKGFNKWSGRTIKD</sequence>
<feature type="transmembrane region" description="Helical" evidence="1">
    <location>
        <begin position="127"/>
        <end position="149"/>
    </location>
</feature>
<protein>
    <submittedName>
        <fullName evidence="2">Lantibiotic ABC transporter protein</fullName>
    </submittedName>
</protein>
<proteinExistence type="predicted"/>
<evidence type="ECO:0000313" key="2">
    <source>
        <dbReference type="EMBL" id="BAF67981.1"/>
    </source>
</evidence>
<dbReference type="KEGG" id="sae:NWMN_1709"/>